<comment type="domain">
    <text evidence="10">The two conserved Cys that bind zinc constitute the zinc-hook, which separates the large intramolecular coiled coil regions. The 2 Cys residues coordinate one molecule of zinc with the help of the 2 Cys residues of the zinc-hook of another Rad50 molecule, thereby forming a V-shaped homodimer.</text>
</comment>
<keyword evidence="6 10" id="KW-0067">ATP-binding</keyword>
<evidence type="ECO:0000256" key="2">
    <source>
        <dbReference type="ARBA" id="ARBA00022741"/>
    </source>
</evidence>
<dbReference type="InterPro" id="IPR027417">
    <property type="entry name" value="P-loop_NTPase"/>
</dbReference>
<evidence type="ECO:0000256" key="12">
    <source>
        <dbReference type="SAM" id="MobiDB-lite"/>
    </source>
</evidence>
<evidence type="ECO:0000313" key="15">
    <source>
        <dbReference type="Proteomes" id="UP000509626"/>
    </source>
</evidence>
<comment type="caution">
    <text evidence="10">Lacks conserved residue(s) required for the propagation of feature annotation.</text>
</comment>
<dbReference type="HAMAP" id="MF_00449">
    <property type="entry name" value="RAD50"/>
    <property type="match status" value="1"/>
</dbReference>
<feature type="compositionally biased region" description="Basic and acidic residues" evidence="12">
    <location>
        <begin position="356"/>
        <end position="387"/>
    </location>
</feature>
<dbReference type="SUPFAM" id="SSF75712">
    <property type="entry name" value="Rad50 coiled-coil Zn hook"/>
    <property type="match status" value="1"/>
</dbReference>
<proteinExistence type="inferred from homology"/>
<keyword evidence="4 10" id="KW-0378">Hydrolase</keyword>
<feature type="binding site" evidence="10">
    <location>
        <position position="12"/>
    </location>
    <ligand>
        <name>ATP</name>
        <dbReference type="ChEBI" id="CHEBI:30616"/>
    </ligand>
</feature>
<evidence type="ECO:0000256" key="7">
    <source>
        <dbReference type="ARBA" id="ARBA00023054"/>
    </source>
</evidence>
<evidence type="ECO:0000256" key="5">
    <source>
        <dbReference type="ARBA" id="ARBA00022833"/>
    </source>
</evidence>
<accession>A0A7D5QF04</accession>
<comment type="subunit">
    <text evidence="10">Homodimer. Forms a heterotetramer composed of two Mre11 subunits and two Rad50 subunits.</text>
</comment>
<feature type="region of interest" description="Disordered" evidence="12">
    <location>
        <begin position="299"/>
        <end position="394"/>
    </location>
</feature>
<dbReference type="PANTHER" id="PTHR32114:SF2">
    <property type="entry name" value="ABC TRANSPORTER ABCH.3"/>
    <property type="match status" value="1"/>
</dbReference>
<dbReference type="AlphaFoldDB" id="A0A7D5QF04"/>
<dbReference type="GO" id="GO:0016887">
    <property type="term" value="F:ATP hydrolysis activity"/>
    <property type="evidence" value="ECO:0007669"/>
    <property type="project" value="UniProtKB-UniRule"/>
</dbReference>
<name>A0A7D5QF04_9EURY</name>
<dbReference type="GO" id="GO:0006302">
    <property type="term" value="P:double-strand break repair"/>
    <property type="evidence" value="ECO:0007669"/>
    <property type="project" value="UniProtKB-UniRule"/>
</dbReference>
<feature type="binding site" evidence="10 11">
    <location>
        <position position="456"/>
    </location>
    <ligand>
        <name>Zn(2+)</name>
        <dbReference type="ChEBI" id="CHEBI:29105"/>
    </ligand>
</feature>
<evidence type="ECO:0000313" key="14">
    <source>
        <dbReference type="EMBL" id="QLG63141.1"/>
    </source>
</evidence>
<feature type="coiled-coil region" evidence="10">
    <location>
        <begin position="472"/>
        <end position="732"/>
    </location>
</feature>
<evidence type="ECO:0000256" key="10">
    <source>
        <dbReference type="HAMAP-Rule" id="MF_00449"/>
    </source>
</evidence>
<reference evidence="14 15" key="1">
    <citation type="submission" date="2020-06" db="EMBL/GenBank/DDBJ databases">
        <title>NJ-3-1, isolated from saline soil.</title>
        <authorList>
            <person name="Cui H.L."/>
            <person name="Shi X."/>
        </authorList>
    </citation>
    <scope>NUCLEOTIDE SEQUENCE [LARGE SCALE GENOMIC DNA]</scope>
    <source>
        <strain evidence="14 15">NJ-3-1</strain>
    </source>
</reference>
<dbReference type="Proteomes" id="UP000509626">
    <property type="component" value="Chromosome"/>
</dbReference>
<dbReference type="PROSITE" id="PS51131">
    <property type="entry name" value="ZN_HOOK"/>
    <property type="match status" value="1"/>
</dbReference>
<evidence type="ECO:0000256" key="1">
    <source>
        <dbReference type="ARBA" id="ARBA00022723"/>
    </source>
</evidence>
<evidence type="ECO:0000256" key="6">
    <source>
        <dbReference type="ARBA" id="ARBA00022840"/>
    </source>
</evidence>
<dbReference type="Pfam" id="PF13476">
    <property type="entry name" value="AAA_23"/>
    <property type="match status" value="1"/>
</dbReference>
<dbReference type="InterPro" id="IPR038729">
    <property type="entry name" value="Rad50/SbcC_AAA"/>
</dbReference>
<gene>
    <name evidence="10" type="primary">rad50</name>
    <name evidence="14" type="ORF">HUG12_15935</name>
</gene>
<protein>
    <recommendedName>
        <fullName evidence="10">DNA double-strand break repair Rad50 ATPase</fullName>
    </recommendedName>
</protein>
<keyword evidence="7 10" id="KW-0175">Coiled coil</keyword>
<dbReference type="PANTHER" id="PTHR32114">
    <property type="entry name" value="ABC TRANSPORTER ABCH.3"/>
    <property type="match status" value="1"/>
</dbReference>
<evidence type="ECO:0000256" key="3">
    <source>
        <dbReference type="ARBA" id="ARBA00022763"/>
    </source>
</evidence>
<sequence length="896" mass="100857">MRFDSVRLRNFKPYADTDLRLNEGVTVIHGLNGSGKSSLLEACFFALYGSKGLDGTLEDVMTNGAEETEVELGFAHEGESYRIRRELKRYGDQIQTTTCTLESADGELTRDGATEVRAFVADLLRMDAEAFVNCAYVRQGEVNKLINATPGGRQDMIDDLLQLGKLEEYRERAADARLGVEDVLSEKRGALSTVAEQLEEKEGKDLHDRLNGLRSDLKELDANVEHYEEQREQAETTREDARDVLDRYEERRSELEELEDRIDELESAIREGESEREELAGSIAETRDRLSELRTELDERLADTELDGPSGEAVEARRAELDDREAELREDRDEARNEATAFENQSENLASSAEECAERADESRERAAELDDDVEAARETLADREGSLADLDDERGELEATFVEAPVDVGEADSHRDELRGDLETLQEEITGTTAALSTARASVEEAESLLEEGKCPECGQPVDGSPHVDTLEEDRERVADLESELADLREREDELEDGLARAEELVDAESRLGELESTRRLLDDGIEEKRAEIEEKRERVESLREEAAELEAEAADERDVAERKAKEARAARERAAEIDADLADVDEARDRLDAVESTRGAIADAEDGIERLEEKRADLADRNDERREFLSEKRERRDELRDAFDDERVENARQRVENAEEYIEQVSETLAKLADRRDELVGAIDSTNTELEQLEELRDRHDELADRVDSLESVHEESEELEAMYGDLRAELRRRNVESLERMLNETFDLVYANDAYSHIELDGEYALTVFQKDGEPLDPEQLSGGERALFNLSLRCAIYRLLAEGIEGAAPTPPLILDEPTVFLDSGHVSRLVDLVDEMRGFGVRQILIVSHDDELVGAADDLVRVEKNPTTNRSTVERTNAATLADVDATADD</sequence>
<dbReference type="SUPFAM" id="SSF52540">
    <property type="entry name" value="P-loop containing nucleoside triphosphate hydrolases"/>
    <property type="match status" value="1"/>
</dbReference>
<feature type="binding site" evidence="10">
    <location>
        <begin position="32"/>
        <end position="38"/>
    </location>
    <ligand>
        <name>ATP</name>
        <dbReference type="ChEBI" id="CHEBI:30616"/>
    </ligand>
</feature>
<dbReference type="GeneID" id="56038980"/>
<dbReference type="RefSeq" id="WP_179269726.1">
    <property type="nucleotide sequence ID" value="NZ_CP058579.1"/>
</dbReference>
<dbReference type="InterPro" id="IPR013134">
    <property type="entry name" value="Zn_hook_RAD50"/>
</dbReference>
<keyword evidence="5 10" id="KW-0862">Zinc</keyword>
<keyword evidence="15" id="KW-1185">Reference proteome</keyword>
<keyword evidence="2 10" id="KW-0547">Nucleotide-binding</keyword>
<feature type="binding site" evidence="10 11">
    <location>
        <position position="459"/>
    </location>
    <ligand>
        <name>Zn(2+)</name>
        <dbReference type="ChEBI" id="CHEBI:29105"/>
    </ligand>
</feature>
<evidence type="ECO:0000259" key="13">
    <source>
        <dbReference type="PROSITE" id="PS51131"/>
    </source>
</evidence>
<dbReference type="InterPro" id="IPR053480">
    <property type="entry name" value="DSB_repair_ATPase"/>
</dbReference>
<dbReference type="GO" id="GO:0008270">
    <property type="term" value="F:zinc ion binding"/>
    <property type="evidence" value="ECO:0007669"/>
    <property type="project" value="UniProtKB-UniRule"/>
</dbReference>
<dbReference type="OrthoDB" id="25344at2157"/>
<keyword evidence="8 10" id="KW-0234">DNA repair</keyword>
<dbReference type="GO" id="GO:0005524">
    <property type="term" value="F:ATP binding"/>
    <property type="evidence" value="ECO:0007669"/>
    <property type="project" value="UniProtKB-UniRule"/>
</dbReference>
<keyword evidence="1 10" id="KW-0479">Metal-binding</keyword>
<evidence type="ECO:0000256" key="9">
    <source>
        <dbReference type="ARBA" id="ARBA00049666"/>
    </source>
</evidence>
<keyword evidence="3 10" id="KW-0227">DNA damage</keyword>
<comment type="cofactor">
    <cofactor evidence="10">
        <name>Zn(2+)</name>
        <dbReference type="ChEBI" id="CHEBI:29105"/>
    </cofactor>
    <text evidence="10">Binds 1 zinc ion per homodimer.</text>
</comment>
<comment type="similarity">
    <text evidence="9">Belongs to the Sph1/Sph2 family.</text>
</comment>
<feature type="compositionally biased region" description="Basic and acidic residues" evidence="12">
    <location>
        <begin position="314"/>
        <end position="337"/>
    </location>
</feature>
<dbReference type="NCBIfam" id="NF002572">
    <property type="entry name" value="PRK02224.1"/>
    <property type="match status" value="1"/>
</dbReference>
<dbReference type="NCBIfam" id="NF041035">
    <property type="entry name" value="Rad50_Halo"/>
    <property type="match status" value="1"/>
</dbReference>
<feature type="domain" description="Zinc-hook" evidence="13">
    <location>
        <begin position="409"/>
        <end position="508"/>
    </location>
</feature>
<dbReference type="EMBL" id="CP058579">
    <property type="protein sequence ID" value="QLG63141.1"/>
    <property type="molecule type" value="Genomic_DNA"/>
</dbReference>
<dbReference type="KEGG" id="halu:HUG12_15935"/>
<evidence type="ECO:0000256" key="8">
    <source>
        <dbReference type="ARBA" id="ARBA00023204"/>
    </source>
</evidence>
<dbReference type="Gene3D" id="3.40.50.300">
    <property type="entry name" value="P-loop containing nucleotide triphosphate hydrolases"/>
    <property type="match status" value="2"/>
</dbReference>
<dbReference type="InterPro" id="IPR022982">
    <property type="entry name" value="Rad50_ATPase_archaeal"/>
</dbReference>
<evidence type="ECO:0000256" key="11">
    <source>
        <dbReference type="PROSITE-ProRule" id="PRU00471"/>
    </source>
</evidence>
<evidence type="ECO:0000256" key="4">
    <source>
        <dbReference type="ARBA" id="ARBA00022801"/>
    </source>
</evidence>
<comment type="function">
    <text evidence="10">Part of the Rad50/Mre11 complex, which is involved in the early steps of DNA double-strand break (DSB) repair. Rad50 controls the balance between DNA end bridging and DNA resection via ATP-dependent structural rearrangements of the Rad50/Mre11 complex.</text>
</comment>
<comment type="similarity">
    <text evidence="10">Belongs to the SMC family. RAD50 subfamily.</text>
</comment>
<dbReference type="Gene3D" id="1.10.287.1490">
    <property type="match status" value="1"/>
</dbReference>
<dbReference type="Gene3D" id="1.10.287.510">
    <property type="entry name" value="Helix hairpin bin"/>
    <property type="match status" value="1"/>
</dbReference>
<organism evidence="14 15">
    <name type="scientific">Halorarum salinum</name>
    <dbReference type="NCBI Taxonomy" id="2743089"/>
    <lineage>
        <taxon>Archaea</taxon>
        <taxon>Methanobacteriati</taxon>
        <taxon>Methanobacteriota</taxon>
        <taxon>Stenosarchaea group</taxon>
        <taxon>Halobacteria</taxon>
        <taxon>Halobacteriales</taxon>
        <taxon>Haloferacaceae</taxon>
        <taxon>Halorarum</taxon>
    </lineage>
</organism>
<feature type="binding site" evidence="10">
    <location>
        <position position="139"/>
    </location>
    <ligand>
        <name>ATP</name>
        <dbReference type="ChEBI" id="CHEBI:30616"/>
    </ligand>
</feature>